<dbReference type="CDD" id="cd09159">
    <property type="entry name" value="PLDc_ybhO_like_2"/>
    <property type="match status" value="1"/>
</dbReference>
<dbReference type="GO" id="GO:0016020">
    <property type="term" value="C:membrane"/>
    <property type="evidence" value="ECO:0007669"/>
    <property type="project" value="TreeGrafter"/>
</dbReference>
<dbReference type="SUPFAM" id="SSF56024">
    <property type="entry name" value="Phospholipase D/nuclease"/>
    <property type="match status" value="2"/>
</dbReference>
<evidence type="ECO:0000256" key="1">
    <source>
        <dbReference type="SAM" id="Phobius"/>
    </source>
</evidence>
<dbReference type="AlphaFoldDB" id="A0A8J7UTV7"/>
<dbReference type="SMART" id="SM00155">
    <property type="entry name" value="PLDc"/>
    <property type="match status" value="2"/>
</dbReference>
<dbReference type="PANTHER" id="PTHR21248">
    <property type="entry name" value="CARDIOLIPIN SYNTHASE"/>
    <property type="match status" value="1"/>
</dbReference>
<evidence type="ECO:0000259" key="2">
    <source>
        <dbReference type="PROSITE" id="PS50035"/>
    </source>
</evidence>
<name>A0A8J7UTV7_9BACT</name>
<sequence>MLKRVRISKRLLKLLAFAAGLLFLYLLGSLVFFNATPKEFRVTEPVITSYSVSDPQFRRDSGRLTGRDWVNGNHIEVLDRGKDIFDAMIRDIGEAGCCITKETYNFRGDEVATRFAAELASASRRGVDIHFLMDFIGSVAATRAQLDTLQQAGVDLERWREPAWYHLSRFNHRTHRKIMVLDGRVAYTGGVNTADSWLPDPVDGGYRDYHFRISGPVVREIQGAFSENWVSARGELLLGEQYYPNSDSVGTAAMQVVSSRPREGEKRMRKMLLHAIASAENSIRISSAYFFPDRFFLDAIRDASRRGVDVTILTPGEHIDQKYIRHAAHTLYTGLIEDGVAIYEFKPSMYHAKMLIIDDYFVSVGSTNFDNRSFRINDEMNVNALDSTFAREMVQHYERDLAQSERLTLEDLSNRPLRHKTWGWIVRGTIGAYL</sequence>
<dbReference type="GO" id="GO:0032049">
    <property type="term" value="P:cardiolipin biosynthetic process"/>
    <property type="evidence" value="ECO:0007669"/>
    <property type="project" value="UniProtKB-ARBA"/>
</dbReference>
<dbReference type="InterPro" id="IPR025202">
    <property type="entry name" value="PLD-like_dom"/>
</dbReference>
<dbReference type="Pfam" id="PF13091">
    <property type="entry name" value="PLDc_2"/>
    <property type="match status" value="2"/>
</dbReference>
<dbReference type="Proteomes" id="UP000673975">
    <property type="component" value="Unassembled WGS sequence"/>
</dbReference>
<keyword evidence="1" id="KW-0812">Transmembrane</keyword>
<feature type="domain" description="PLD phosphodiesterase" evidence="2">
    <location>
        <begin position="170"/>
        <end position="197"/>
    </location>
</feature>
<dbReference type="GO" id="GO:0008808">
    <property type="term" value="F:cardiolipin synthase activity"/>
    <property type="evidence" value="ECO:0007669"/>
    <property type="project" value="TreeGrafter"/>
</dbReference>
<dbReference type="PANTHER" id="PTHR21248:SF22">
    <property type="entry name" value="PHOSPHOLIPASE D"/>
    <property type="match status" value="1"/>
</dbReference>
<keyword evidence="1" id="KW-0472">Membrane</keyword>
<reference evidence="3" key="1">
    <citation type="submission" date="2021-02" db="EMBL/GenBank/DDBJ databases">
        <title>Natronogracilivirga saccharolytica gen. nov. sp. nov. a new anaerobic, haloalkiliphilic carbohydrate-fermenting bacterium from soda lake and proposing of Cyclonatronumiaceae fam. nov. in the phylum Balneolaeota.</title>
        <authorList>
            <person name="Zhilina T.N."/>
            <person name="Sorokin D.Y."/>
            <person name="Zavarzina D.G."/>
            <person name="Toshchakov S.V."/>
            <person name="Kublanov I.V."/>
        </authorList>
    </citation>
    <scope>NUCLEOTIDE SEQUENCE</scope>
    <source>
        <strain evidence="3">Z-1702</strain>
    </source>
</reference>
<dbReference type="EMBL" id="JAFIDN010000002">
    <property type="protein sequence ID" value="MBP3191765.1"/>
    <property type="molecule type" value="Genomic_DNA"/>
</dbReference>
<accession>A0A8J7UTV7</accession>
<proteinExistence type="predicted"/>
<protein>
    <recommendedName>
        <fullName evidence="2">PLD phosphodiesterase domain-containing protein</fullName>
    </recommendedName>
</protein>
<organism evidence="3 4">
    <name type="scientific">Natronogracilivirga saccharolytica</name>
    <dbReference type="NCBI Taxonomy" id="2812953"/>
    <lineage>
        <taxon>Bacteria</taxon>
        <taxon>Pseudomonadati</taxon>
        <taxon>Balneolota</taxon>
        <taxon>Balneolia</taxon>
        <taxon>Balneolales</taxon>
        <taxon>Cyclonatronaceae</taxon>
        <taxon>Natronogracilivirga</taxon>
    </lineage>
</organism>
<dbReference type="Gene3D" id="3.30.870.10">
    <property type="entry name" value="Endonuclease Chain A"/>
    <property type="match status" value="2"/>
</dbReference>
<dbReference type="PROSITE" id="PS50035">
    <property type="entry name" value="PLD"/>
    <property type="match status" value="2"/>
</dbReference>
<dbReference type="RefSeq" id="WP_210510515.1">
    <property type="nucleotide sequence ID" value="NZ_JAFIDN010000002.1"/>
</dbReference>
<gene>
    <name evidence="3" type="ORF">NATSA_03720</name>
</gene>
<evidence type="ECO:0000313" key="4">
    <source>
        <dbReference type="Proteomes" id="UP000673975"/>
    </source>
</evidence>
<feature type="transmembrane region" description="Helical" evidence="1">
    <location>
        <begin position="12"/>
        <end position="33"/>
    </location>
</feature>
<keyword evidence="4" id="KW-1185">Reference proteome</keyword>
<keyword evidence="1" id="KW-1133">Transmembrane helix</keyword>
<dbReference type="CDD" id="cd09110">
    <property type="entry name" value="PLDc_CLS_1"/>
    <property type="match status" value="1"/>
</dbReference>
<dbReference type="InterPro" id="IPR001736">
    <property type="entry name" value="PLipase_D/transphosphatidylase"/>
</dbReference>
<comment type="caution">
    <text evidence="3">The sequence shown here is derived from an EMBL/GenBank/DDBJ whole genome shotgun (WGS) entry which is preliminary data.</text>
</comment>
<evidence type="ECO:0000313" key="3">
    <source>
        <dbReference type="EMBL" id="MBP3191765.1"/>
    </source>
</evidence>
<feature type="domain" description="PLD phosphodiesterase" evidence="2">
    <location>
        <begin position="346"/>
        <end position="373"/>
    </location>
</feature>